<keyword evidence="2" id="KW-1185">Reference proteome</keyword>
<reference evidence="1" key="1">
    <citation type="submission" date="2021-01" db="EMBL/GenBank/DDBJ databases">
        <title>Modified the classification status of verrucomicrobia.</title>
        <authorList>
            <person name="Feng X."/>
        </authorList>
    </citation>
    <scope>NUCLEOTIDE SEQUENCE</scope>
    <source>
        <strain evidence="1">KCTC 22041</strain>
    </source>
</reference>
<dbReference type="AlphaFoldDB" id="A0A934VPE5"/>
<sequence>MDPQAAIAAVSGSQLEAVAWSAWSSSDPIAALNAAVEQNPEQLNAVASGIGEFHPNWLMEHFDDIPDESKPAALQGLAKWDDVEDAEKVLTFLTDHGFGIPSKMLMLLTNRDPWAAYAWVMENGKSGSNGMYTDAFRTFAQTLQELDPGLIERFAKLAPPGQMKNRLDDAVFSNLLKSDPEAALKQSMATTAPITRTQRVAQVVQELVHENPDLAFTTVEELLEKNPNALQKGILIKTENSSMSFENPASDAISTMISSLVTADPARLMNTLPEVLDSDFYSSSLYQASSQWARSDLDGYLDWIDNQVDSMVKPQQTHIAIQSLLSTGRYEEAATRSLNSNGSSKKNSNLMNVIMRWSRSSPEAAETWLKNSDLPQDQVQLQLKLIKQLHP</sequence>
<proteinExistence type="predicted"/>
<organism evidence="1 2">
    <name type="scientific">Luteolibacter pohnpeiensis</name>
    <dbReference type="NCBI Taxonomy" id="454153"/>
    <lineage>
        <taxon>Bacteria</taxon>
        <taxon>Pseudomonadati</taxon>
        <taxon>Verrucomicrobiota</taxon>
        <taxon>Verrucomicrobiia</taxon>
        <taxon>Verrucomicrobiales</taxon>
        <taxon>Verrucomicrobiaceae</taxon>
        <taxon>Luteolibacter</taxon>
    </lineage>
</organism>
<name>A0A934VPE5_9BACT</name>
<comment type="caution">
    <text evidence="1">The sequence shown here is derived from an EMBL/GenBank/DDBJ whole genome shotgun (WGS) entry which is preliminary data.</text>
</comment>
<evidence type="ECO:0000313" key="2">
    <source>
        <dbReference type="Proteomes" id="UP000603141"/>
    </source>
</evidence>
<dbReference type="RefSeq" id="WP_200266573.1">
    <property type="nucleotide sequence ID" value="NZ_JAENIJ010000001.1"/>
</dbReference>
<protein>
    <submittedName>
        <fullName evidence="1">Uncharacterized protein</fullName>
    </submittedName>
</protein>
<dbReference type="EMBL" id="JAENIJ010000001">
    <property type="protein sequence ID" value="MBK1880911.1"/>
    <property type="molecule type" value="Genomic_DNA"/>
</dbReference>
<dbReference type="Proteomes" id="UP000603141">
    <property type="component" value="Unassembled WGS sequence"/>
</dbReference>
<accession>A0A934VPE5</accession>
<gene>
    <name evidence="1" type="ORF">JIN85_00710</name>
</gene>
<evidence type="ECO:0000313" key="1">
    <source>
        <dbReference type="EMBL" id="MBK1880911.1"/>
    </source>
</evidence>